<feature type="transmembrane region" description="Helical" evidence="1">
    <location>
        <begin position="37"/>
        <end position="55"/>
    </location>
</feature>
<dbReference type="AlphaFoldDB" id="A0A5C0VIM2"/>
<organism evidence="2 3">
    <name type="scientific">Pedobacter aquae</name>
    <dbReference type="NCBI Taxonomy" id="2605747"/>
    <lineage>
        <taxon>Bacteria</taxon>
        <taxon>Pseudomonadati</taxon>
        <taxon>Bacteroidota</taxon>
        <taxon>Sphingobacteriia</taxon>
        <taxon>Sphingobacteriales</taxon>
        <taxon>Sphingobacteriaceae</taxon>
        <taxon>Pedobacter</taxon>
    </lineage>
</organism>
<proteinExistence type="predicted"/>
<keyword evidence="1" id="KW-0472">Membrane</keyword>
<evidence type="ECO:0000256" key="1">
    <source>
        <dbReference type="SAM" id="Phobius"/>
    </source>
</evidence>
<dbReference type="Proteomes" id="UP000323653">
    <property type="component" value="Chromosome"/>
</dbReference>
<protein>
    <recommendedName>
        <fullName evidence="4">Band 7 domain-containing protein</fullName>
    </recommendedName>
</protein>
<dbReference type="KEGG" id="pej:FYC62_03645"/>
<keyword evidence="1" id="KW-0812">Transmembrane</keyword>
<evidence type="ECO:0008006" key="4">
    <source>
        <dbReference type="Google" id="ProtNLM"/>
    </source>
</evidence>
<name>A0A5C0VIM2_9SPHI</name>
<sequence length="293" mass="32539">MNKTLKLFLIAIAVAMVSIFIYSVTKAMLGNYMINNPINGIFILLGVSLAIYAFVKGAKYVWTLCAIAVLFTVQSCNYAKSNQQVVVSDDCGMSWKKINAGDAVPKGGLNACYMKVVIPNYPMQGESKFISNLKDRVRANVHIDYDYSITEPLAFIKQAKHIGRANANADDPDAINEKAFESAENMVIDKRIKDVAKSVFINEDIVELDQSEIESHLLNKSNKILEPLGVRLNFITLTFDLDEQTRQAIDVSTAMKIYESKGLQDLGKQVMSQRAGATKIVVENKIESPQVKE</sequence>
<gene>
    <name evidence="2" type="ORF">FYC62_03645</name>
</gene>
<accession>A0A5C0VIM2</accession>
<evidence type="ECO:0000313" key="3">
    <source>
        <dbReference type="Proteomes" id="UP000323653"/>
    </source>
</evidence>
<dbReference type="EMBL" id="CP043329">
    <property type="protein sequence ID" value="QEK50864.1"/>
    <property type="molecule type" value="Genomic_DNA"/>
</dbReference>
<reference evidence="2 3" key="1">
    <citation type="submission" date="2019-08" db="EMBL/GenBank/DDBJ databases">
        <title>Pedobacter sp. nov., isolated from Han river, South Korea.</title>
        <authorList>
            <person name="Lee D.-H."/>
            <person name="Kim Y.-S."/>
            <person name="Hwang E.-M."/>
            <person name="Le Tran T.C."/>
            <person name="Cha C.-J."/>
        </authorList>
    </citation>
    <scope>NUCLEOTIDE SEQUENCE [LARGE SCALE GENOMIC DNA]</scope>
    <source>
        <strain evidence="2 3">CJ43</strain>
    </source>
</reference>
<dbReference type="RefSeq" id="WP_149073956.1">
    <property type="nucleotide sequence ID" value="NZ_CP043329.1"/>
</dbReference>
<keyword evidence="1" id="KW-1133">Transmembrane helix</keyword>
<keyword evidence="3" id="KW-1185">Reference proteome</keyword>
<evidence type="ECO:0000313" key="2">
    <source>
        <dbReference type="EMBL" id="QEK50864.1"/>
    </source>
</evidence>
<feature type="transmembrane region" description="Helical" evidence="1">
    <location>
        <begin position="6"/>
        <end position="25"/>
    </location>
</feature>